<sequence length="40" mass="4545">MQDTFAAKSGAWGLPMRRFYWLSELSNQVQQEAGSNSHKS</sequence>
<accession>A0A8S5MHN7</accession>
<proteinExistence type="predicted"/>
<name>A0A8S5MHN7_9CAUD</name>
<protein>
    <submittedName>
        <fullName evidence="1">Uncharacterized protein</fullName>
    </submittedName>
</protein>
<reference evidence="1" key="1">
    <citation type="journal article" date="2021" name="Proc. Natl. Acad. Sci. U.S.A.">
        <title>A Catalog of Tens of Thousands of Viruses from Human Metagenomes Reveals Hidden Associations with Chronic Diseases.</title>
        <authorList>
            <person name="Tisza M.J."/>
            <person name="Buck C.B."/>
        </authorList>
    </citation>
    <scope>NUCLEOTIDE SEQUENCE</scope>
    <source>
        <strain evidence="1">Ct7es18</strain>
    </source>
</reference>
<organism evidence="1">
    <name type="scientific">Siphoviridae sp. ct7es18</name>
    <dbReference type="NCBI Taxonomy" id="2826166"/>
    <lineage>
        <taxon>Viruses</taxon>
        <taxon>Duplodnaviria</taxon>
        <taxon>Heunggongvirae</taxon>
        <taxon>Uroviricota</taxon>
        <taxon>Caudoviricetes</taxon>
    </lineage>
</organism>
<evidence type="ECO:0000313" key="1">
    <source>
        <dbReference type="EMBL" id="DAD81551.1"/>
    </source>
</evidence>
<dbReference type="EMBL" id="BK014903">
    <property type="protein sequence ID" value="DAD81551.1"/>
    <property type="molecule type" value="Genomic_DNA"/>
</dbReference>